<dbReference type="GO" id="GO:0022857">
    <property type="term" value="F:transmembrane transporter activity"/>
    <property type="evidence" value="ECO:0007669"/>
    <property type="project" value="InterPro"/>
</dbReference>
<feature type="transmembrane region" description="Helical" evidence="6">
    <location>
        <begin position="316"/>
        <end position="335"/>
    </location>
</feature>
<organism evidence="8 9">
    <name type="scientific">Prunus yedoensis var. nudiflora</name>
    <dbReference type="NCBI Taxonomy" id="2094558"/>
    <lineage>
        <taxon>Eukaryota</taxon>
        <taxon>Viridiplantae</taxon>
        <taxon>Streptophyta</taxon>
        <taxon>Embryophyta</taxon>
        <taxon>Tracheophyta</taxon>
        <taxon>Spermatophyta</taxon>
        <taxon>Magnoliopsida</taxon>
        <taxon>eudicotyledons</taxon>
        <taxon>Gunneridae</taxon>
        <taxon>Pentapetalae</taxon>
        <taxon>rosids</taxon>
        <taxon>fabids</taxon>
        <taxon>Rosales</taxon>
        <taxon>Rosaceae</taxon>
        <taxon>Amygdaloideae</taxon>
        <taxon>Amygdaleae</taxon>
        <taxon>Prunus</taxon>
    </lineage>
</organism>
<feature type="transmembrane region" description="Helical" evidence="6">
    <location>
        <begin position="78"/>
        <end position="96"/>
    </location>
</feature>
<dbReference type="GO" id="GO:0016020">
    <property type="term" value="C:membrane"/>
    <property type="evidence" value="ECO:0007669"/>
    <property type="project" value="UniProtKB-SubCell"/>
</dbReference>
<feature type="domain" description="EamA" evidence="7">
    <location>
        <begin position="191"/>
        <end position="332"/>
    </location>
</feature>
<evidence type="ECO:0000313" key="8">
    <source>
        <dbReference type="EMBL" id="PQM39679.1"/>
    </source>
</evidence>
<dbReference type="PANTHER" id="PTHR31218">
    <property type="entry name" value="WAT1-RELATED PROTEIN"/>
    <property type="match status" value="1"/>
</dbReference>
<feature type="transmembrane region" description="Helical" evidence="6">
    <location>
        <begin position="186"/>
        <end position="205"/>
    </location>
</feature>
<feature type="transmembrane region" description="Helical" evidence="6">
    <location>
        <begin position="12"/>
        <end position="33"/>
    </location>
</feature>
<dbReference type="Pfam" id="PF00892">
    <property type="entry name" value="EamA"/>
    <property type="match status" value="2"/>
</dbReference>
<evidence type="ECO:0000313" key="9">
    <source>
        <dbReference type="Proteomes" id="UP000250321"/>
    </source>
</evidence>
<comment type="subcellular location">
    <subcellularLocation>
        <location evidence="1 6">Membrane</location>
        <topology evidence="1 6">Multi-pass membrane protein</topology>
    </subcellularLocation>
</comment>
<evidence type="ECO:0000256" key="5">
    <source>
        <dbReference type="ARBA" id="ARBA00023136"/>
    </source>
</evidence>
<evidence type="ECO:0000256" key="3">
    <source>
        <dbReference type="ARBA" id="ARBA00022692"/>
    </source>
</evidence>
<dbReference type="InterPro" id="IPR000620">
    <property type="entry name" value="EamA_dom"/>
</dbReference>
<keyword evidence="9" id="KW-1185">Reference proteome</keyword>
<dbReference type="OrthoDB" id="1931790at2759"/>
<dbReference type="Proteomes" id="UP000250321">
    <property type="component" value="Unassembled WGS sequence"/>
</dbReference>
<protein>
    <recommendedName>
        <fullName evidence="6">WAT1-related protein</fullName>
    </recommendedName>
</protein>
<name>A0A314UY47_PRUYE</name>
<keyword evidence="4 6" id="KW-1133">Transmembrane helix</keyword>
<evidence type="ECO:0000256" key="1">
    <source>
        <dbReference type="ARBA" id="ARBA00004141"/>
    </source>
</evidence>
<evidence type="ECO:0000256" key="6">
    <source>
        <dbReference type="RuleBase" id="RU363077"/>
    </source>
</evidence>
<reference evidence="8 9" key="1">
    <citation type="submission" date="2018-02" db="EMBL/GenBank/DDBJ databases">
        <title>Draft genome of wild Prunus yedoensis var. nudiflora.</title>
        <authorList>
            <person name="Baek S."/>
            <person name="Kim J.-H."/>
            <person name="Choi K."/>
            <person name="Kim G.-B."/>
            <person name="Cho A."/>
            <person name="Jang H."/>
            <person name="Shin C.-H."/>
            <person name="Yu H.-J."/>
            <person name="Mun J.-H."/>
        </authorList>
    </citation>
    <scope>NUCLEOTIDE SEQUENCE [LARGE SCALE GENOMIC DNA]</scope>
    <source>
        <strain evidence="9">cv. Jeju island</strain>
        <tissue evidence="8">Leaf</tissue>
    </source>
</reference>
<feature type="transmembrane region" description="Helical" evidence="6">
    <location>
        <begin position="108"/>
        <end position="127"/>
    </location>
</feature>
<evidence type="ECO:0000256" key="4">
    <source>
        <dbReference type="ARBA" id="ARBA00022989"/>
    </source>
</evidence>
<feature type="transmembrane region" description="Helical" evidence="6">
    <location>
        <begin position="147"/>
        <end position="166"/>
    </location>
</feature>
<evidence type="ECO:0000259" key="7">
    <source>
        <dbReference type="Pfam" id="PF00892"/>
    </source>
</evidence>
<dbReference type="EMBL" id="PJQY01003170">
    <property type="protein sequence ID" value="PQM39679.1"/>
    <property type="molecule type" value="Genomic_DNA"/>
</dbReference>
<accession>A0A314UY47</accession>
<proteinExistence type="inferred from homology"/>
<sequence>MEMQTEEQDEREVLKPYILCIFANICFAGFPVVIKVSLDKGMSCYVLVVYGHAFGTLATALLALLFERKNESKISVPIIRNVFFLGLLGGVLGRTLNYMGLEYTSPAITSAMGNLIPCITFIIAVLCRMEKFDITKLDTQAKIAGTLIAFAGAALMTLYEGIAVISMHTQASHQSATSKSSVDRDWIKGSLILLVSFFSSAFYILQTITIEMYPAPITLTSITCLSGTLLTAIMAAILDQEASSWKAVMGQHTSCFFVQCKNLKRSSTGVLIFGITIYVQTLVVKTRGPVFMTAFRPLSTIVTAIMGLFILREAIYLGSILGASLIILGLSATLWGKNKEKEEEPIGGCYISRSL</sequence>
<comment type="caution">
    <text evidence="8">The sequence shown here is derived from an EMBL/GenBank/DDBJ whole genome shotgun (WGS) entry which is preliminary data.</text>
</comment>
<keyword evidence="3 6" id="KW-0812">Transmembrane</keyword>
<comment type="similarity">
    <text evidence="2 6">Belongs to the drug/metabolite transporter (DMT) superfamily. Plant drug/metabolite exporter (P-DME) (TC 2.A.7.4) family.</text>
</comment>
<dbReference type="InterPro" id="IPR030184">
    <property type="entry name" value="WAT1-related"/>
</dbReference>
<gene>
    <name evidence="8" type="ORF">Pyn_01844</name>
</gene>
<feature type="transmembrane region" description="Helical" evidence="6">
    <location>
        <begin position="266"/>
        <end position="283"/>
    </location>
</feature>
<dbReference type="InterPro" id="IPR037185">
    <property type="entry name" value="EmrE-like"/>
</dbReference>
<feature type="domain" description="EamA" evidence="7">
    <location>
        <begin position="16"/>
        <end position="157"/>
    </location>
</feature>
<evidence type="ECO:0000256" key="2">
    <source>
        <dbReference type="ARBA" id="ARBA00007635"/>
    </source>
</evidence>
<dbReference type="SUPFAM" id="SSF103481">
    <property type="entry name" value="Multidrug resistance efflux transporter EmrE"/>
    <property type="match status" value="2"/>
</dbReference>
<keyword evidence="5 6" id="KW-0472">Membrane</keyword>
<feature type="transmembrane region" description="Helical" evidence="6">
    <location>
        <begin position="290"/>
        <end position="310"/>
    </location>
</feature>
<dbReference type="AlphaFoldDB" id="A0A314UY47"/>
<feature type="transmembrane region" description="Helical" evidence="6">
    <location>
        <begin position="45"/>
        <end position="66"/>
    </location>
</feature>
<feature type="transmembrane region" description="Helical" evidence="6">
    <location>
        <begin position="217"/>
        <end position="238"/>
    </location>
</feature>